<keyword evidence="2" id="KW-0805">Transcription regulation</keyword>
<dbReference type="PROSITE" id="PS50888">
    <property type="entry name" value="BHLH"/>
    <property type="match status" value="1"/>
</dbReference>
<dbReference type="Pfam" id="PF00010">
    <property type="entry name" value="HLH"/>
    <property type="match status" value="1"/>
</dbReference>
<feature type="coiled-coil region" evidence="5">
    <location>
        <begin position="154"/>
        <end position="195"/>
    </location>
</feature>
<evidence type="ECO:0000256" key="5">
    <source>
        <dbReference type="SAM" id="Coils"/>
    </source>
</evidence>
<keyword evidence="4" id="KW-0539">Nucleus</keyword>
<reference evidence="7" key="1">
    <citation type="submission" date="2020-09" db="EMBL/GenBank/DDBJ databases">
        <title>Genome-Enabled Discovery of Anthraquinone Biosynthesis in Senna tora.</title>
        <authorList>
            <person name="Kang S.-H."/>
            <person name="Pandey R.P."/>
            <person name="Lee C.-M."/>
            <person name="Sim J.-S."/>
            <person name="Jeong J.-T."/>
            <person name="Choi B.-S."/>
            <person name="Jung M."/>
            <person name="Ginzburg D."/>
            <person name="Zhao K."/>
            <person name="Won S.Y."/>
            <person name="Oh T.-J."/>
            <person name="Yu Y."/>
            <person name="Kim N.-H."/>
            <person name="Lee O.R."/>
            <person name="Lee T.-H."/>
            <person name="Bashyal P."/>
            <person name="Kim T.-S."/>
            <person name="Lee W.-H."/>
            <person name="Kawkins C."/>
            <person name="Kim C.-K."/>
            <person name="Kim J.S."/>
            <person name="Ahn B.O."/>
            <person name="Rhee S.Y."/>
            <person name="Sohng J.K."/>
        </authorList>
    </citation>
    <scope>NUCLEOTIDE SEQUENCE</scope>
    <source>
        <tissue evidence="7">Leaf</tissue>
    </source>
</reference>
<dbReference type="PANTHER" id="PTHR46665:SF6">
    <property type="entry name" value="TRANSCRIPTION FACTOR BHLH92"/>
    <property type="match status" value="1"/>
</dbReference>
<gene>
    <name evidence="7" type="ORF">G2W53_006010</name>
</gene>
<evidence type="ECO:0000256" key="4">
    <source>
        <dbReference type="ARBA" id="ARBA00023242"/>
    </source>
</evidence>
<evidence type="ECO:0000313" key="7">
    <source>
        <dbReference type="EMBL" id="KAF7837528.1"/>
    </source>
</evidence>
<evidence type="ECO:0000256" key="2">
    <source>
        <dbReference type="ARBA" id="ARBA00023015"/>
    </source>
</evidence>
<dbReference type="Gene3D" id="4.10.280.10">
    <property type="entry name" value="Helix-loop-helix DNA-binding domain"/>
    <property type="match status" value="1"/>
</dbReference>
<sequence length="292" mass="33041">MDGFFPDKFLGDIFLDQEIGFGQESFHVGSTSKDEDQPLPPLNQSDFLQYSDLPITEFGPESSHNGLNSNQSAFVEYREVPKVGFGGENCENGKIRRRMIEFLRKSLAVERSNTAEREYEKERGFRHMINERMRRQRQRQCCLALHSILPYGTKNDIKSVIQMAAKEIERLQARRDELQRQNVELEAKLKAGESSGSTSTSSIVELRADNPTSPIDFMLDTMKFLKGLGVNTRSISSNLSPQDLSAILEIETKVGDDGDVERAIYGAASENGWNIGSHDWEVSKRQRIGNEK</sequence>
<evidence type="ECO:0000256" key="1">
    <source>
        <dbReference type="ARBA" id="ARBA00004123"/>
    </source>
</evidence>
<keyword evidence="5" id="KW-0175">Coiled coil</keyword>
<comment type="caution">
    <text evidence="7">The sequence shown here is derived from an EMBL/GenBank/DDBJ whole genome shotgun (WGS) entry which is preliminary data.</text>
</comment>
<dbReference type="OrthoDB" id="1885111at2759"/>
<accession>A0A834X3E2</accession>
<dbReference type="Proteomes" id="UP000634136">
    <property type="component" value="Unassembled WGS sequence"/>
</dbReference>
<name>A0A834X3E2_9FABA</name>
<feature type="domain" description="BHLH" evidence="6">
    <location>
        <begin position="122"/>
        <end position="171"/>
    </location>
</feature>
<dbReference type="SUPFAM" id="SSF47459">
    <property type="entry name" value="HLH, helix-loop-helix DNA-binding domain"/>
    <property type="match status" value="1"/>
</dbReference>
<proteinExistence type="predicted"/>
<protein>
    <submittedName>
        <fullName evidence="7">Transcription factor bHLH92</fullName>
    </submittedName>
</protein>
<dbReference type="InterPro" id="IPR036638">
    <property type="entry name" value="HLH_DNA-bd_sf"/>
</dbReference>
<dbReference type="EMBL" id="JAAIUW010000003">
    <property type="protein sequence ID" value="KAF7837528.1"/>
    <property type="molecule type" value="Genomic_DNA"/>
</dbReference>
<dbReference type="GO" id="GO:0005634">
    <property type="term" value="C:nucleus"/>
    <property type="evidence" value="ECO:0007669"/>
    <property type="project" value="UniProtKB-SubCell"/>
</dbReference>
<dbReference type="AlphaFoldDB" id="A0A834X3E2"/>
<dbReference type="InterPro" id="IPR044658">
    <property type="entry name" value="bHLH92/bHLH041-like"/>
</dbReference>
<keyword evidence="3" id="KW-0804">Transcription</keyword>
<dbReference type="PANTHER" id="PTHR46665">
    <property type="entry name" value="TRANSCRIPTION FACTOR BHLH041-RELATED-RELATED"/>
    <property type="match status" value="1"/>
</dbReference>
<evidence type="ECO:0000313" key="8">
    <source>
        <dbReference type="Proteomes" id="UP000634136"/>
    </source>
</evidence>
<keyword evidence="8" id="KW-1185">Reference proteome</keyword>
<dbReference type="InterPro" id="IPR011598">
    <property type="entry name" value="bHLH_dom"/>
</dbReference>
<evidence type="ECO:0000256" key="3">
    <source>
        <dbReference type="ARBA" id="ARBA00023163"/>
    </source>
</evidence>
<comment type="subcellular location">
    <subcellularLocation>
        <location evidence="1">Nucleus</location>
    </subcellularLocation>
</comment>
<organism evidence="7 8">
    <name type="scientific">Senna tora</name>
    <dbReference type="NCBI Taxonomy" id="362788"/>
    <lineage>
        <taxon>Eukaryota</taxon>
        <taxon>Viridiplantae</taxon>
        <taxon>Streptophyta</taxon>
        <taxon>Embryophyta</taxon>
        <taxon>Tracheophyta</taxon>
        <taxon>Spermatophyta</taxon>
        <taxon>Magnoliopsida</taxon>
        <taxon>eudicotyledons</taxon>
        <taxon>Gunneridae</taxon>
        <taxon>Pentapetalae</taxon>
        <taxon>rosids</taxon>
        <taxon>fabids</taxon>
        <taxon>Fabales</taxon>
        <taxon>Fabaceae</taxon>
        <taxon>Caesalpinioideae</taxon>
        <taxon>Cassia clade</taxon>
        <taxon>Senna</taxon>
    </lineage>
</organism>
<dbReference type="GO" id="GO:0046983">
    <property type="term" value="F:protein dimerization activity"/>
    <property type="evidence" value="ECO:0007669"/>
    <property type="project" value="InterPro"/>
</dbReference>
<evidence type="ECO:0000259" key="6">
    <source>
        <dbReference type="PROSITE" id="PS50888"/>
    </source>
</evidence>